<dbReference type="GeneID" id="78358483"/>
<protein>
    <submittedName>
        <fullName evidence="2">Uncharacterized protein</fullName>
    </submittedName>
</protein>
<organism evidence="2 3">
    <name type="scientific">Gordonibacter pamelaeae</name>
    <dbReference type="NCBI Taxonomy" id="471189"/>
    <lineage>
        <taxon>Bacteria</taxon>
        <taxon>Bacillati</taxon>
        <taxon>Actinomycetota</taxon>
        <taxon>Coriobacteriia</taxon>
        <taxon>Eggerthellales</taxon>
        <taxon>Eggerthellaceae</taxon>
        <taxon>Gordonibacter</taxon>
    </lineage>
</organism>
<name>A0A369M6H4_9ACTN</name>
<feature type="region of interest" description="Disordered" evidence="1">
    <location>
        <begin position="127"/>
        <end position="155"/>
    </location>
</feature>
<comment type="caution">
    <text evidence="2">The sequence shown here is derived from an EMBL/GenBank/DDBJ whole genome shotgun (WGS) entry which is preliminary data.</text>
</comment>
<sequence length="369" mass="38515">MSGDAMEPAAADGRAREAADATAAEGPLGEAAADDAAARELAEHNALADVFDDVRAQSAQSALVEPTRWPEIGLVPGHLDAEEFEMLVYEYLEDERAAEAQAEAAAAPVYRTATRAVGVPRAFGGAARTEAEDGGSADAEVKDAEEASAGAADTEATVCGEASFDPAAADATGDAAKGAPSAAEAVAAGETVKDAPPAAAPPEGDDPFAGLELPPGYRLVEMEGEFVLVPDEEAGPVERVVDCSGIVALVGAHSYYLYDRTAMTDAYAHWAFLAAEDDNVVTFVDCVREDSRVYPRPLAASSLGNPPFNLAQDVVAQTWDIVRESGAYPDIQQTTASNGDVYYFSTEHLSPAYAASLAEWDAVERKMHL</sequence>
<reference evidence="2 3" key="1">
    <citation type="journal article" date="2018" name="Elife">
        <title>Discovery and characterization of a prevalent human gut bacterial enzyme sufficient for the inactivation of a family of plant toxins.</title>
        <authorList>
            <person name="Koppel N."/>
            <person name="Bisanz J.E."/>
            <person name="Pandelia M.E."/>
            <person name="Turnbaugh P.J."/>
            <person name="Balskus E.P."/>
        </authorList>
    </citation>
    <scope>NUCLEOTIDE SEQUENCE [LARGE SCALE GENOMIC DNA]</scope>
    <source>
        <strain evidence="2 3">3C</strain>
    </source>
</reference>
<evidence type="ECO:0000256" key="1">
    <source>
        <dbReference type="SAM" id="MobiDB-lite"/>
    </source>
</evidence>
<evidence type="ECO:0000313" key="3">
    <source>
        <dbReference type="Proteomes" id="UP000254000"/>
    </source>
</evidence>
<dbReference type="OrthoDB" id="3177799at2"/>
<dbReference type="RefSeq" id="WP_114568218.1">
    <property type="nucleotide sequence ID" value="NZ_CABMMS010000001.1"/>
</dbReference>
<dbReference type="AlphaFoldDB" id="A0A369M6H4"/>
<feature type="region of interest" description="Disordered" evidence="1">
    <location>
        <begin position="1"/>
        <end position="37"/>
    </location>
</feature>
<feature type="compositionally biased region" description="Low complexity" evidence="1">
    <location>
        <begin position="20"/>
        <end position="35"/>
    </location>
</feature>
<keyword evidence="3" id="KW-1185">Reference proteome</keyword>
<dbReference type="Proteomes" id="UP000254000">
    <property type="component" value="Unassembled WGS sequence"/>
</dbReference>
<dbReference type="EMBL" id="PPTS01000001">
    <property type="protein sequence ID" value="RDB67230.1"/>
    <property type="molecule type" value="Genomic_DNA"/>
</dbReference>
<evidence type="ECO:0000313" key="2">
    <source>
        <dbReference type="EMBL" id="RDB67230.1"/>
    </source>
</evidence>
<gene>
    <name evidence="2" type="ORF">C1877_01980</name>
</gene>
<accession>A0A369M6H4</accession>
<proteinExistence type="predicted"/>